<keyword evidence="4" id="KW-1015">Disulfide bond</keyword>
<evidence type="ECO:0000259" key="8">
    <source>
        <dbReference type="PROSITE" id="PS51352"/>
    </source>
</evidence>
<dbReference type="InterPro" id="IPR005746">
    <property type="entry name" value="Thioredoxin"/>
</dbReference>
<dbReference type="PRINTS" id="PR00421">
    <property type="entry name" value="THIOREDOXIN"/>
</dbReference>
<evidence type="ECO:0000256" key="4">
    <source>
        <dbReference type="ARBA" id="ARBA00023157"/>
    </source>
</evidence>
<feature type="region of interest" description="Disordered" evidence="7">
    <location>
        <begin position="11"/>
        <end position="43"/>
    </location>
</feature>
<keyword evidence="2" id="KW-0813">Transport</keyword>
<evidence type="ECO:0000313" key="10">
    <source>
        <dbReference type="Proteomes" id="UP000199647"/>
    </source>
</evidence>
<keyword evidence="3" id="KW-0249">Electron transport</keyword>
<dbReference type="EMBL" id="FOFG01000005">
    <property type="protein sequence ID" value="SEQ53291.1"/>
    <property type="molecule type" value="Genomic_DNA"/>
</dbReference>
<gene>
    <name evidence="9" type="ORF">SAMN05216548_105142</name>
</gene>
<evidence type="ECO:0000313" key="9">
    <source>
        <dbReference type="EMBL" id="SEQ53291.1"/>
    </source>
</evidence>
<dbReference type="CDD" id="cd02947">
    <property type="entry name" value="TRX_family"/>
    <property type="match status" value="1"/>
</dbReference>
<keyword evidence="10" id="KW-1185">Reference proteome</keyword>
<dbReference type="STRING" id="1855383.SAMN05216548_105142"/>
<evidence type="ECO:0000256" key="6">
    <source>
        <dbReference type="NCBIfam" id="TIGR01068"/>
    </source>
</evidence>
<proteinExistence type="inferred from homology"/>
<dbReference type="RefSeq" id="WP_092496274.1">
    <property type="nucleotide sequence ID" value="NZ_FOFG01000005.1"/>
</dbReference>
<dbReference type="NCBIfam" id="TIGR01068">
    <property type="entry name" value="thioredoxin"/>
    <property type="match status" value="1"/>
</dbReference>
<dbReference type="PROSITE" id="PS00194">
    <property type="entry name" value="THIOREDOXIN_1"/>
    <property type="match status" value="1"/>
</dbReference>
<dbReference type="Proteomes" id="UP000199647">
    <property type="component" value="Unassembled WGS sequence"/>
</dbReference>
<dbReference type="Pfam" id="PF00085">
    <property type="entry name" value="Thioredoxin"/>
    <property type="match status" value="1"/>
</dbReference>
<evidence type="ECO:0000256" key="1">
    <source>
        <dbReference type="ARBA" id="ARBA00008987"/>
    </source>
</evidence>
<dbReference type="InterPro" id="IPR036249">
    <property type="entry name" value="Thioredoxin-like_sf"/>
</dbReference>
<feature type="domain" description="Thioredoxin" evidence="8">
    <location>
        <begin position="27"/>
        <end position="152"/>
    </location>
</feature>
<sequence length="334" mass="34938">MGVDDLIFGQNRKPGGATASAPAGFGARPGQTGAAAPAGGAGGDLIRETTTQSFRADVLEPSMSVPVLVDFWAPWCGPCRQLTPVIEKAVKAAGGRVRLVKMNIDDHPEIAGQLGIQSIPAVIAFKDGQPLDGFMGALPESQVSAFIDRISGPGEADGSADIEAALQQASDLLAAKDYPNAAGLFGGILQADPENTGALAGLVRCFIALGELEQASALLSQAPEGSDKDPSLIAARTALELAEGAAHLGLPADLQRRLEADPDDHQTRYDLALALNAHGNRTEAADQLLTIIRRDRAWNDEAARKQLVTLFEAWGPKDPATLKGRQRLSSLLFA</sequence>
<dbReference type="PROSITE" id="PS51352">
    <property type="entry name" value="THIOREDOXIN_2"/>
    <property type="match status" value="1"/>
</dbReference>
<evidence type="ECO:0000256" key="5">
    <source>
        <dbReference type="ARBA" id="ARBA00023284"/>
    </source>
</evidence>
<dbReference type="Pfam" id="PF14561">
    <property type="entry name" value="TPR_20"/>
    <property type="match status" value="1"/>
</dbReference>
<reference evidence="9 10" key="1">
    <citation type="submission" date="2016-10" db="EMBL/GenBank/DDBJ databases">
        <authorList>
            <person name="de Groot N.N."/>
        </authorList>
    </citation>
    <scope>NUCLEOTIDE SEQUENCE [LARGE SCALE GENOMIC DNA]</scope>
    <source>
        <strain evidence="9 10">A52C2</strain>
    </source>
</reference>
<dbReference type="AlphaFoldDB" id="A0A1H9GT70"/>
<dbReference type="FunFam" id="3.40.30.10:FF:000001">
    <property type="entry name" value="Thioredoxin"/>
    <property type="match status" value="1"/>
</dbReference>
<evidence type="ECO:0000256" key="3">
    <source>
        <dbReference type="ARBA" id="ARBA00022982"/>
    </source>
</evidence>
<dbReference type="GO" id="GO:0015035">
    <property type="term" value="F:protein-disulfide reductase activity"/>
    <property type="evidence" value="ECO:0007669"/>
    <property type="project" value="UniProtKB-UniRule"/>
</dbReference>
<accession>A0A1H9GT70</accession>
<dbReference type="OrthoDB" id="9790390at2"/>
<dbReference type="GO" id="GO:0045454">
    <property type="term" value="P:cell redox homeostasis"/>
    <property type="evidence" value="ECO:0007669"/>
    <property type="project" value="TreeGrafter"/>
</dbReference>
<organism evidence="9 10">
    <name type="scientific">Faunimonas pinastri</name>
    <dbReference type="NCBI Taxonomy" id="1855383"/>
    <lineage>
        <taxon>Bacteria</taxon>
        <taxon>Pseudomonadati</taxon>
        <taxon>Pseudomonadota</taxon>
        <taxon>Alphaproteobacteria</taxon>
        <taxon>Hyphomicrobiales</taxon>
        <taxon>Afifellaceae</taxon>
        <taxon>Faunimonas</taxon>
    </lineage>
</organism>
<name>A0A1H9GT70_9HYPH</name>
<dbReference type="GO" id="GO:0005829">
    <property type="term" value="C:cytosol"/>
    <property type="evidence" value="ECO:0007669"/>
    <property type="project" value="TreeGrafter"/>
</dbReference>
<dbReference type="SUPFAM" id="SSF48452">
    <property type="entry name" value="TPR-like"/>
    <property type="match status" value="1"/>
</dbReference>
<dbReference type="PANTHER" id="PTHR45663:SF11">
    <property type="entry name" value="GEO12009P1"/>
    <property type="match status" value="1"/>
</dbReference>
<feature type="compositionally biased region" description="Low complexity" evidence="7">
    <location>
        <begin position="26"/>
        <end position="38"/>
    </location>
</feature>
<evidence type="ECO:0000256" key="7">
    <source>
        <dbReference type="SAM" id="MobiDB-lite"/>
    </source>
</evidence>
<keyword evidence="5" id="KW-0676">Redox-active center</keyword>
<comment type="similarity">
    <text evidence="1">Belongs to the thioredoxin family.</text>
</comment>
<dbReference type="InterPro" id="IPR011990">
    <property type="entry name" value="TPR-like_helical_dom_sf"/>
</dbReference>
<dbReference type="GO" id="GO:0006950">
    <property type="term" value="P:response to stress"/>
    <property type="evidence" value="ECO:0007669"/>
    <property type="project" value="UniProtKB-ARBA"/>
</dbReference>
<dbReference type="SUPFAM" id="SSF52833">
    <property type="entry name" value="Thioredoxin-like"/>
    <property type="match status" value="1"/>
</dbReference>
<dbReference type="Pfam" id="PF14559">
    <property type="entry name" value="TPR_19"/>
    <property type="match status" value="1"/>
</dbReference>
<dbReference type="Gene3D" id="3.40.30.10">
    <property type="entry name" value="Glutaredoxin"/>
    <property type="match status" value="1"/>
</dbReference>
<dbReference type="InterPro" id="IPR017937">
    <property type="entry name" value="Thioredoxin_CS"/>
</dbReference>
<dbReference type="PANTHER" id="PTHR45663">
    <property type="entry name" value="GEO12009P1"/>
    <property type="match status" value="1"/>
</dbReference>
<dbReference type="Gene3D" id="1.25.40.10">
    <property type="entry name" value="Tetratricopeptide repeat domain"/>
    <property type="match status" value="2"/>
</dbReference>
<protein>
    <recommendedName>
        <fullName evidence="6">Thioredoxin</fullName>
    </recommendedName>
</protein>
<evidence type="ECO:0000256" key="2">
    <source>
        <dbReference type="ARBA" id="ARBA00022448"/>
    </source>
</evidence>
<dbReference type="InterPro" id="IPR013766">
    <property type="entry name" value="Thioredoxin_domain"/>
</dbReference>